<protein>
    <submittedName>
        <fullName evidence="1">Uncharacterized protein</fullName>
    </submittedName>
</protein>
<evidence type="ECO:0000313" key="1">
    <source>
        <dbReference type="EMBL" id="MBI1494727.1"/>
    </source>
</evidence>
<keyword evidence="2" id="KW-1185">Reference proteome</keyword>
<gene>
    <name evidence="1" type="ORF">H1D41_13860</name>
</gene>
<sequence>MSLEFHLCNNLRHLVFALADIVGRGATARILYLEDETPLSADLKSRLRAAFGHIDILYDCDASQIKRFGGVPFTELTRRNLRFDGLRGIKVATGWPLPILNGARFDVGYIYHSGLFCAKAASVSCDRIVMRESGLNNYVDFPVAWPKAMIRCLVGLPAFRQVWGEERWVDAIEVSKPGHLPHAVRHKGHKLTFPDVFGRLTPREAALLGSIFVPERPVLGTGSKPRALLLTQPLDGVALCSTPENRASYQHIADELARFGYEVYVKFHPREKTYPLEGTSVLSAHFPIELWAPLGLPPFDLAVAICSASLIEGDRSIAHQAVQLLTPDAFTVQGLKQWRAGLPENLAHLARACESEQIPEHL</sequence>
<organism evidence="1 2">
    <name type="scientific">Halocynthiibacter styelae</name>
    <dbReference type="NCBI Taxonomy" id="2761955"/>
    <lineage>
        <taxon>Bacteria</taxon>
        <taxon>Pseudomonadati</taxon>
        <taxon>Pseudomonadota</taxon>
        <taxon>Alphaproteobacteria</taxon>
        <taxon>Rhodobacterales</taxon>
        <taxon>Paracoccaceae</taxon>
        <taxon>Halocynthiibacter</taxon>
    </lineage>
</organism>
<dbReference type="InterPro" id="IPR010866">
    <property type="entry name" value="A-2_8-polyST"/>
</dbReference>
<dbReference type="EMBL" id="JADCKQ010000011">
    <property type="protein sequence ID" value="MBI1494727.1"/>
    <property type="molecule type" value="Genomic_DNA"/>
</dbReference>
<name>A0A8J7IFA7_9RHOB</name>
<reference evidence="1" key="1">
    <citation type="submission" date="2020-10" db="EMBL/GenBank/DDBJ databases">
        <title>Paenihalocynthiibacter styelae gen. nov., sp. nov., isolated from stalked sea squirt Styela clava.</title>
        <authorList>
            <person name="Kim Y.-O."/>
            <person name="Yoon J.-H."/>
        </authorList>
    </citation>
    <scope>NUCLEOTIDE SEQUENCE</scope>
    <source>
        <strain evidence="1">MYP1-1</strain>
    </source>
</reference>
<comment type="caution">
    <text evidence="1">The sequence shown here is derived from an EMBL/GenBank/DDBJ whole genome shotgun (WGS) entry which is preliminary data.</text>
</comment>
<accession>A0A8J7IFA7</accession>
<dbReference type="Pfam" id="PF07388">
    <property type="entry name" value="A-2_8-polyST"/>
    <property type="match status" value="1"/>
</dbReference>
<proteinExistence type="predicted"/>
<dbReference type="Proteomes" id="UP000640583">
    <property type="component" value="Unassembled WGS sequence"/>
</dbReference>
<dbReference type="RefSeq" id="WP_228849478.1">
    <property type="nucleotide sequence ID" value="NZ_JADCKQ010000011.1"/>
</dbReference>
<evidence type="ECO:0000313" key="2">
    <source>
        <dbReference type="Proteomes" id="UP000640583"/>
    </source>
</evidence>
<dbReference type="AlphaFoldDB" id="A0A8J7IFA7"/>